<feature type="coiled-coil region" evidence="8">
    <location>
        <begin position="1748"/>
        <end position="1807"/>
    </location>
</feature>
<dbReference type="FunFam" id="3.40.850.10:FF:000033">
    <property type="entry name" value="Kinesin-like protein KIN-12E"/>
    <property type="match status" value="1"/>
</dbReference>
<evidence type="ECO:0000256" key="9">
    <source>
        <dbReference type="SAM" id="MobiDB-lite"/>
    </source>
</evidence>
<evidence type="ECO:0000256" key="7">
    <source>
        <dbReference type="PROSITE-ProRule" id="PRU00283"/>
    </source>
</evidence>
<evidence type="ECO:0000256" key="2">
    <source>
        <dbReference type="ARBA" id="ARBA00022741"/>
    </source>
</evidence>
<feature type="coiled-coil region" evidence="8">
    <location>
        <begin position="1481"/>
        <end position="1621"/>
    </location>
</feature>
<feature type="coiled-coil region" evidence="8">
    <location>
        <begin position="1657"/>
        <end position="1719"/>
    </location>
</feature>
<keyword evidence="1" id="KW-0493">Microtubule</keyword>
<dbReference type="PANTHER" id="PTHR37739:SF18">
    <property type="entry name" value="KINESIN-LIKE PROTEIN KIN-12C"/>
    <property type="match status" value="1"/>
</dbReference>
<sequence length="2076" mass="236579">MSRNNSSTIRFVPPKPSQSEANENEFPNSNNQIPFFSSRSPLYSIPDPSQYQSRTPHQQRNKSESAVTGTPRVLNNGKASNSEPNSAQNTPSRSTSRVSNIGDASGAYTLTRPPYQYSNAGGRGEGSSIVPRGITFVNSDMIIDAPHFELNEDPAFWKDHNVQVLLRIRPLNNIEKVSQGYGRCLRQESSQTVVWLGQPETRFTFDHIACETISQGELFRVAGLPMVENCMSGYNSCMFAYGQTGSGKTYTMMGEIYQMDGALTEDSGITPRIFEYLFARIREESRKHERLEYSCKCSFLEIYNEQITDLLEPSSSNLQLREDSKKGVYVENLTEYRVGTVDDVLTLLLQGAANRKMAATHMNSKSSRSHSVFTCIIESCWEKDSMTHFRFGRLNLVDLAGSERQKSSGAEGDRLKEAANINKSLSTLGLVIMSLVDLAHGKHRHVPYRDSRLTFLLQDSLGGNSKTTIIANVSPSIRSVNETLSTLKFAQRAKLIQNNAKINEDASGDVIVLQRQIKQLKGQLSFLMNHQGTSTHLSENESFQSDSMDEAASNSIGGDLHDRNYKQTDNFSDLQYNNIQRQLTDAQSLIESMKLEQFHLIEEIEFLRADNHRLTEMLYNKEMAEQESDDHNKKSSGTENQESTLVMKIIEDTNMMDLQAKLEKLSRNLKETQLLNSQYLEDHASRFSKDHQIDLIRSEVETETTKTIFHLQEEVDRLQSECHVRICSMDEENLNLRNSLAAKEDEIRALCAEWERETLELTTFLIDGSKSLGDASRQMKSISRTFPHVNIWIDEHVERAVKICIEKEEKILLLQESLEDAQKTVMQMEQQLISLKGATIALTEFQQLENNSSNKEDVQLTTLLNDSFDEKEFSGDKLISKDRHSSEAETCSNAALVVENRTANYFMSGLKDSVNRDVPFAHTKGLTMANVDDQIELARLVLLEIEDAVNAAHSDAETYLYELKSDIHKAVSLYKELISESVKDIAKMRRNVEEFNRNQGSLQLCAAGIPSSASCMHENQLQMLQEIRDELVETNDRLSSITVGFYKVMNVLNPGSTEDLVEIDGWISDCSTSDSDSSDYNVDQDNISNKSSSRNSYDSPGKITEQILSPESDEGSNFNHNTTVLHFGKELRKARNTFAKLKDQFIEVLNKDTIKNVPATNSSLPDMNEFVDFIKHHVLGHNQPAMLETNHKVQHDKLSMLKAESGRNYSEQSAVEDKFSNANTFFAKFEEAHSTVKEADHMLKAMLKANENANLLMAIWKQAGEELMADKANLSEEIKQLRLHIHLRDGENEVLQDHIHYGLREIGNLMHLLEGSFLQMQRSVEELLNAAYDNAFYSVQETLNLNCNLRFSLEDVMCRTVENEITSIVLQCHMGEFFHKFRRLNITSNLHTSPFQEDCLTMIDLERGYVRCNNASIVSSAQWQGDQTAKLSKREVTELALVQDDTISENYELKRELERKDVLLKGLFFDFSLLQESLCNRKDSKDEIEELVVTLNRVKHELQLKTVQLDDMLSENIKLEVRLTEAEQALCISKSGLEKARGKLDFLSAQNTELQVLTKDLYLKKSEAEELLEDQREIVRSLEKESIHMHLSSQKQSISSMKDIEEDLRRVSLERDELVEQLCSWQDRLDMACSLADQNEAIAAEARQESEVSKMYAEQKEEEVKILENSVAELDITITVLEKKVQEMGEEIEKHRVIRDSLELELQGLRERLLTVEDLTETLNSDNSSTTLSEDLISRKLHSRSLELAEALRRIRVLEAEKAGQSKEIEQIKEYISELVLHSEAQASQYQQKYKNLETMVREVKTDVSSVTFEAAASHKEDKSSTRTRRSSSPFRCIASLVQQMNVEKDQEMLNARLRIKELEALSASRQKEVCMLNTKLAATESMTHDVIRDLLSVKLDITNYANMIDQNQLQKLVEEALQQRQELITMEHEIYNLRGQINDLLEERERCISEVNRSKTDLLTTQITVEELQERDQLLTAQNNMLKRDKTYLQKSVAELDDMVKKLFGMHNAQPCNQPQTNSSSIPHDLDLGERLAHSQNVLSRINNQLAQYRRSDRTHPHDNLDRHGNGTKFR</sequence>
<evidence type="ECO:0000256" key="4">
    <source>
        <dbReference type="ARBA" id="ARBA00023054"/>
    </source>
</evidence>
<accession>A0A8S0S9C0</accession>
<dbReference type="InterPro" id="IPR019821">
    <property type="entry name" value="Kinesin_motor_CS"/>
</dbReference>
<feature type="compositionally biased region" description="Low complexity" evidence="9">
    <location>
        <begin position="1072"/>
        <end position="1099"/>
    </location>
</feature>
<feature type="binding site" evidence="7">
    <location>
        <begin position="242"/>
        <end position="249"/>
    </location>
    <ligand>
        <name>ATP</name>
        <dbReference type="ChEBI" id="CHEBI:30616"/>
    </ligand>
</feature>
<dbReference type="Pfam" id="PF00225">
    <property type="entry name" value="Kinesin"/>
    <property type="match status" value="1"/>
</dbReference>
<dbReference type="Gene3D" id="3.40.850.10">
    <property type="entry name" value="Kinesin motor domain"/>
    <property type="match status" value="1"/>
</dbReference>
<feature type="region of interest" description="Disordered" evidence="9">
    <location>
        <begin position="1"/>
        <end position="125"/>
    </location>
</feature>
<dbReference type="SUPFAM" id="SSF52540">
    <property type="entry name" value="P-loop containing nucleoside triphosphate hydrolases"/>
    <property type="match status" value="1"/>
</dbReference>
<feature type="compositionally biased region" description="Basic and acidic residues" evidence="9">
    <location>
        <begin position="2055"/>
        <end position="2070"/>
    </location>
</feature>
<dbReference type="Proteomes" id="UP000594638">
    <property type="component" value="Unassembled WGS sequence"/>
</dbReference>
<dbReference type="GO" id="GO:0005874">
    <property type="term" value="C:microtubule"/>
    <property type="evidence" value="ECO:0007669"/>
    <property type="project" value="UniProtKB-KW"/>
</dbReference>
<dbReference type="PROSITE" id="PS50067">
    <property type="entry name" value="KINESIN_MOTOR_2"/>
    <property type="match status" value="1"/>
</dbReference>
<evidence type="ECO:0000256" key="5">
    <source>
        <dbReference type="ARBA" id="ARBA00023175"/>
    </source>
</evidence>
<evidence type="ECO:0000259" key="10">
    <source>
        <dbReference type="PROSITE" id="PS50067"/>
    </source>
</evidence>
<evidence type="ECO:0000256" key="6">
    <source>
        <dbReference type="ARBA" id="ARBA00034488"/>
    </source>
</evidence>
<dbReference type="Gramene" id="OE9A107843T2">
    <property type="protein sequence ID" value="OE9A107843C2"/>
    <property type="gene ID" value="OE9A107843"/>
</dbReference>
<feature type="domain" description="Kinesin motor" evidence="10">
    <location>
        <begin position="161"/>
        <end position="496"/>
    </location>
</feature>
<keyword evidence="4 8" id="KW-0175">Coiled coil</keyword>
<keyword evidence="12" id="KW-1185">Reference proteome</keyword>
<dbReference type="GO" id="GO:0007018">
    <property type="term" value="P:microtubule-based movement"/>
    <property type="evidence" value="ECO:0007669"/>
    <property type="project" value="InterPro"/>
</dbReference>
<feature type="coiled-coil region" evidence="8">
    <location>
        <begin position="804"/>
        <end position="838"/>
    </location>
</feature>
<dbReference type="PROSITE" id="PS00411">
    <property type="entry name" value="KINESIN_MOTOR_1"/>
    <property type="match status" value="1"/>
</dbReference>
<dbReference type="InterPro" id="IPR044986">
    <property type="entry name" value="KIF15/KIN-12"/>
</dbReference>
<dbReference type="InterPro" id="IPR027417">
    <property type="entry name" value="P-loop_NTPase"/>
</dbReference>
<evidence type="ECO:0000256" key="3">
    <source>
        <dbReference type="ARBA" id="ARBA00022840"/>
    </source>
</evidence>
<proteinExistence type="inferred from homology"/>
<dbReference type="PRINTS" id="PR00380">
    <property type="entry name" value="KINESINHEAVY"/>
</dbReference>
<reference evidence="11 12" key="1">
    <citation type="submission" date="2019-12" db="EMBL/GenBank/DDBJ databases">
        <authorList>
            <person name="Alioto T."/>
            <person name="Alioto T."/>
            <person name="Gomez Garrido J."/>
        </authorList>
    </citation>
    <scope>NUCLEOTIDE SEQUENCE [LARGE SCALE GENOMIC DNA]</scope>
</reference>
<feature type="compositionally biased region" description="Polar residues" evidence="9">
    <location>
        <begin position="17"/>
        <end position="68"/>
    </location>
</feature>
<organism evidence="11 12">
    <name type="scientific">Olea europaea subsp. europaea</name>
    <dbReference type="NCBI Taxonomy" id="158383"/>
    <lineage>
        <taxon>Eukaryota</taxon>
        <taxon>Viridiplantae</taxon>
        <taxon>Streptophyta</taxon>
        <taxon>Embryophyta</taxon>
        <taxon>Tracheophyta</taxon>
        <taxon>Spermatophyta</taxon>
        <taxon>Magnoliopsida</taxon>
        <taxon>eudicotyledons</taxon>
        <taxon>Gunneridae</taxon>
        <taxon>Pentapetalae</taxon>
        <taxon>asterids</taxon>
        <taxon>lamiids</taxon>
        <taxon>Lamiales</taxon>
        <taxon>Oleaceae</taxon>
        <taxon>Oleeae</taxon>
        <taxon>Olea</taxon>
    </lineage>
</organism>
<keyword evidence="3 7" id="KW-0067">ATP-binding</keyword>
<dbReference type="EMBL" id="CACTIH010004033">
    <property type="protein sequence ID" value="CAA2988870.1"/>
    <property type="molecule type" value="Genomic_DNA"/>
</dbReference>
<gene>
    <name evidence="11" type="ORF">OLEA9_A107843</name>
</gene>
<comment type="similarity">
    <text evidence="6">Belongs to the TRAFAC class myosin-kinesin ATPase superfamily. Kinesin family. KIN-12 subfamily.</text>
</comment>
<evidence type="ECO:0000313" key="11">
    <source>
        <dbReference type="EMBL" id="CAA2988870.1"/>
    </source>
</evidence>
<evidence type="ECO:0000313" key="12">
    <source>
        <dbReference type="Proteomes" id="UP000594638"/>
    </source>
</evidence>
<feature type="region of interest" description="Disordered" evidence="9">
    <location>
        <begin position="2054"/>
        <end position="2076"/>
    </location>
</feature>
<evidence type="ECO:0000256" key="1">
    <source>
        <dbReference type="ARBA" id="ARBA00022701"/>
    </source>
</evidence>
<feature type="region of interest" description="Disordered" evidence="9">
    <location>
        <begin position="1072"/>
        <end position="1115"/>
    </location>
</feature>
<protein>
    <recommendedName>
        <fullName evidence="10">Kinesin motor domain-containing protein</fullName>
    </recommendedName>
</protein>
<feature type="coiled-coil region" evidence="8">
    <location>
        <begin position="978"/>
        <end position="1037"/>
    </location>
</feature>
<feature type="compositionally biased region" description="Polar residues" evidence="9">
    <location>
        <begin position="77"/>
        <end position="99"/>
    </location>
</feature>
<dbReference type="GO" id="GO:0003777">
    <property type="term" value="F:microtubule motor activity"/>
    <property type="evidence" value="ECO:0007669"/>
    <property type="project" value="InterPro"/>
</dbReference>
<name>A0A8S0S9C0_OLEEU</name>
<dbReference type="CDD" id="cd01373">
    <property type="entry name" value="KISc_KLP2_like"/>
    <property type="match status" value="1"/>
</dbReference>
<dbReference type="PANTHER" id="PTHR37739">
    <property type="entry name" value="KINESIN-LIKE PROTEIN KIN-12D"/>
    <property type="match status" value="1"/>
</dbReference>
<keyword evidence="5 7" id="KW-0505">Motor protein</keyword>
<dbReference type="OrthoDB" id="3176171at2759"/>
<evidence type="ECO:0000256" key="8">
    <source>
        <dbReference type="SAM" id="Coils"/>
    </source>
</evidence>
<dbReference type="SMART" id="SM00129">
    <property type="entry name" value="KISc"/>
    <property type="match status" value="1"/>
</dbReference>
<keyword evidence="2 7" id="KW-0547">Nucleotide-binding</keyword>
<dbReference type="GO" id="GO:0005524">
    <property type="term" value="F:ATP binding"/>
    <property type="evidence" value="ECO:0007669"/>
    <property type="project" value="UniProtKB-UniRule"/>
</dbReference>
<dbReference type="InterPro" id="IPR036961">
    <property type="entry name" value="Kinesin_motor_dom_sf"/>
</dbReference>
<dbReference type="GO" id="GO:0008017">
    <property type="term" value="F:microtubule binding"/>
    <property type="evidence" value="ECO:0007669"/>
    <property type="project" value="InterPro"/>
</dbReference>
<dbReference type="InterPro" id="IPR001752">
    <property type="entry name" value="Kinesin_motor_dom"/>
</dbReference>
<comment type="caution">
    <text evidence="11">The sequence shown here is derived from an EMBL/GenBank/DDBJ whole genome shotgun (WGS) entry which is preliminary data.</text>
</comment>
<feature type="coiled-coil region" evidence="8">
    <location>
        <begin position="655"/>
        <end position="682"/>
    </location>
</feature>